<keyword evidence="1" id="KW-0812">Transmembrane</keyword>
<name>A0ABU4HPL7_9ACTN</name>
<comment type="caution">
    <text evidence="2">The sequence shown here is derived from an EMBL/GenBank/DDBJ whole genome shotgun (WGS) entry which is preliminary data.</text>
</comment>
<sequence>MTPVEAPPSQPSPDPAPAAPRRRAALTIAIAVVVVALVVAAVALFAGGDDDDTPPRAPASAATPARLATVAAGAGHPVYWAGARDATTYELTRTSDGRIFVRYLPEGVAVGDPAADYLTVASYPQRSAYAALLATARRKGASTVAVPGGGRGYQDPDRATSAYVAFPGSDVQVEVFDPAAGAALRAVQAGAIVPVDAGAARSSEPRAATPAQLAAAGRAHGHPVYWAGPVDGATYELTEASDGRVYVRYLSGGAAVGDAGDDHLTVGTYPQPDALGELRRAAAASGAETFAVDGGTAFADPAHPGSVYVAYRDSGVQVEVYDPLPGRARALLTGGDVVPAG</sequence>
<dbReference type="RefSeq" id="WP_318597568.1">
    <property type="nucleotide sequence ID" value="NZ_JAWSTH010000029.1"/>
</dbReference>
<reference evidence="3" key="1">
    <citation type="submission" date="2023-07" db="EMBL/GenBank/DDBJ databases">
        <title>Conexibacter stalactiti sp. nov., isolated from stalactites in a lava cave and emended description of the genus Conexibacter.</title>
        <authorList>
            <person name="Lee S.D."/>
        </authorList>
    </citation>
    <scope>NUCLEOTIDE SEQUENCE [LARGE SCALE GENOMIC DNA]</scope>
    <source>
        <strain evidence="3">KCTC 39840</strain>
    </source>
</reference>
<reference evidence="2 3" key="2">
    <citation type="submission" date="2023-10" db="EMBL/GenBank/DDBJ databases">
        <authorList>
            <person name="Han X.F."/>
        </authorList>
    </citation>
    <scope>NUCLEOTIDE SEQUENCE [LARGE SCALE GENOMIC DNA]</scope>
    <source>
        <strain evidence="2 3">KCTC 39840</strain>
    </source>
</reference>
<dbReference type="Proteomes" id="UP001284601">
    <property type="component" value="Unassembled WGS sequence"/>
</dbReference>
<accession>A0ABU4HPL7</accession>
<keyword evidence="1" id="KW-0472">Membrane</keyword>
<evidence type="ECO:0000313" key="2">
    <source>
        <dbReference type="EMBL" id="MDW5595231.1"/>
    </source>
</evidence>
<evidence type="ECO:0000256" key="1">
    <source>
        <dbReference type="SAM" id="Phobius"/>
    </source>
</evidence>
<protein>
    <submittedName>
        <fullName evidence="2">Uncharacterized protein</fullName>
    </submittedName>
</protein>
<dbReference type="EMBL" id="JAWSTH010000029">
    <property type="protein sequence ID" value="MDW5595231.1"/>
    <property type="molecule type" value="Genomic_DNA"/>
</dbReference>
<keyword evidence="1" id="KW-1133">Transmembrane helix</keyword>
<feature type="transmembrane region" description="Helical" evidence="1">
    <location>
        <begin position="24"/>
        <end position="46"/>
    </location>
</feature>
<evidence type="ECO:0000313" key="3">
    <source>
        <dbReference type="Proteomes" id="UP001284601"/>
    </source>
</evidence>
<keyword evidence="3" id="KW-1185">Reference proteome</keyword>
<gene>
    <name evidence="2" type="ORF">R7226_12845</name>
</gene>
<proteinExistence type="predicted"/>
<organism evidence="2 3">
    <name type="scientific">Conexibacter stalactiti</name>
    <dbReference type="NCBI Taxonomy" id="1940611"/>
    <lineage>
        <taxon>Bacteria</taxon>
        <taxon>Bacillati</taxon>
        <taxon>Actinomycetota</taxon>
        <taxon>Thermoleophilia</taxon>
        <taxon>Solirubrobacterales</taxon>
        <taxon>Conexibacteraceae</taxon>
        <taxon>Conexibacter</taxon>
    </lineage>
</organism>